<keyword evidence="3" id="KW-1185">Reference proteome</keyword>
<name>A0ABP0TSJ5_9BRYO</name>
<feature type="compositionally biased region" description="Basic residues" evidence="1">
    <location>
        <begin position="152"/>
        <end position="163"/>
    </location>
</feature>
<proteinExistence type="predicted"/>
<reference evidence="2" key="1">
    <citation type="submission" date="2024-02" db="EMBL/GenBank/DDBJ databases">
        <authorList>
            <consortium name="ELIXIR-Norway"/>
            <consortium name="Elixir Norway"/>
        </authorList>
    </citation>
    <scope>NUCLEOTIDE SEQUENCE</scope>
</reference>
<feature type="region of interest" description="Disordered" evidence="1">
    <location>
        <begin position="126"/>
        <end position="191"/>
    </location>
</feature>
<gene>
    <name evidence="2" type="ORF">CSSPTR1EN2_LOCUS7145</name>
</gene>
<organism evidence="2 3">
    <name type="scientific">Sphagnum troendelagicum</name>
    <dbReference type="NCBI Taxonomy" id="128251"/>
    <lineage>
        <taxon>Eukaryota</taxon>
        <taxon>Viridiplantae</taxon>
        <taxon>Streptophyta</taxon>
        <taxon>Embryophyta</taxon>
        <taxon>Bryophyta</taxon>
        <taxon>Sphagnophytina</taxon>
        <taxon>Sphagnopsida</taxon>
        <taxon>Sphagnales</taxon>
        <taxon>Sphagnaceae</taxon>
        <taxon>Sphagnum</taxon>
    </lineage>
</organism>
<evidence type="ECO:0000313" key="2">
    <source>
        <dbReference type="EMBL" id="CAK9203956.1"/>
    </source>
</evidence>
<feature type="compositionally biased region" description="Basic and acidic residues" evidence="1">
    <location>
        <begin position="168"/>
        <end position="181"/>
    </location>
</feature>
<evidence type="ECO:0000256" key="1">
    <source>
        <dbReference type="SAM" id="MobiDB-lite"/>
    </source>
</evidence>
<dbReference type="Proteomes" id="UP001497512">
    <property type="component" value="Chromosome 14"/>
</dbReference>
<dbReference type="EMBL" id="OZ019906">
    <property type="protein sequence ID" value="CAK9203956.1"/>
    <property type="molecule type" value="Genomic_DNA"/>
</dbReference>
<evidence type="ECO:0000313" key="3">
    <source>
        <dbReference type="Proteomes" id="UP001497512"/>
    </source>
</evidence>
<accession>A0ABP0TSJ5</accession>
<protein>
    <submittedName>
        <fullName evidence="2">Uncharacterized protein</fullName>
    </submittedName>
</protein>
<sequence>MIGYQTLAEEPGSSTLLPLQVLSFFARVCFTPLQWLHSSFSLGHAATYSMLAWGKDAHSPSKIRSATGRIETTDRCAADKCVHTAEENTACSSELIAKTYKIQCRSGKARHSASSSGRLLAALVASRTQQSATKKEGIHTNRFPTTIPLSPHSRRRRQRKRSVVGRQNTERRTEHAIDQQFRHRQQTQNEN</sequence>